<feature type="compositionally biased region" description="Polar residues" evidence="1">
    <location>
        <begin position="110"/>
        <end position="123"/>
    </location>
</feature>
<dbReference type="AlphaFoldDB" id="A0AAD5KFQ5"/>
<comment type="caution">
    <text evidence="2">The sequence shown here is derived from an EMBL/GenBank/DDBJ whole genome shotgun (WGS) entry which is preliminary data.</text>
</comment>
<protein>
    <submittedName>
        <fullName evidence="2">Uncharacterized protein</fullName>
    </submittedName>
</protein>
<feature type="compositionally biased region" description="Polar residues" evidence="1">
    <location>
        <begin position="65"/>
        <end position="79"/>
    </location>
</feature>
<organism evidence="2 3">
    <name type="scientific">Phascolomyces articulosus</name>
    <dbReference type="NCBI Taxonomy" id="60185"/>
    <lineage>
        <taxon>Eukaryota</taxon>
        <taxon>Fungi</taxon>
        <taxon>Fungi incertae sedis</taxon>
        <taxon>Mucoromycota</taxon>
        <taxon>Mucoromycotina</taxon>
        <taxon>Mucoromycetes</taxon>
        <taxon>Mucorales</taxon>
        <taxon>Lichtheimiaceae</taxon>
        <taxon>Phascolomyces</taxon>
    </lineage>
</organism>
<feature type="region of interest" description="Disordered" evidence="1">
    <location>
        <begin position="247"/>
        <end position="317"/>
    </location>
</feature>
<sequence length="356" mass="39367">MAKETAPPKAVNIVRPSHSFMPQKPASRISTSSSSVASFVSAPPTTYLYQQQHSHSQSNQYQRHPTTSTSKAPRVASTTRVHDTVNHSNKPALNIYHPPSPPQPQPQQQRSKTFSLIDTSHNNNNHRRSIVTSSSSSSSLSNTHHHHHHQPHANHSTAILSPPSPPPQQYTSSSTVSSFSSSMTGSSSSSASHYQQQQSHRPNFEIYKPPSRAKTLAVPPAGLVSQQHSPRRPASHHSTVRNLVVGPISKPHEEPITNVANNNHIIHDESPDELSDQDDESDTIRDSEDDNDQGLENVDDEEEEEEEDEEVNEARVNRKIADLEISNRSLLAVNSMLEATVRKQASEVAKMKSQIR</sequence>
<reference evidence="2" key="1">
    <citation type="journal article" date="2022" name="IScience">
        <title>Evolution of zygomycete secretomes and the origins of terrestrial fungal ecologies.</title>
        <authorList>
            <person name="Chang Y."/>
            <person name="Wang Y."/>
            <person name="Mondo S."/>
            <person name="Ahrendt S."/>
            <person name="Andreopoulos W."/>
            <person name="Barry K."/>
            <person name="Beard J."/>
            <person name="Benny G.L."/>
            <person name="Blankenship S."/>
            <person name="Bonito G."/>
            <person name="Cuomo C."/>
            <person name="Desiro A."/>
            <person name="Gervers K.A."/>
            <person name="Hundley H."/>
            <person name="Kuo A."/>
            <person name="LaButti K."/>
            <person name="Lang B.F."/>
            <person name="Lipzen A."/>
            <person name="O'Donnell K."/>
            <person name="Pangilinan J."/>
            <person name="Reynolds N."/>
            <person name="Sandor L."/>
            <person name="Smith M.E."/>
            <person name="Tsang A."/>
            <person name="Grigoriev I.V."/>
            <person name="Stajich J.E."/>
            <person name="Spatafora J.W."/>
        </authorList>
    </citation>
    <scope>NUCLEOTIDE SEQUENCE</scope>
    <source>
        <strain evidence="2">RSA 2281</strain>
    </source>
</reference>
<feature type="region of interest" description="Disordered" evidence="1">
    <location>
        <begin position="1"/>
        <end position="207"/>
    </location>
</feature>
<name>A0AAD5KFQ5_9FUNG</name>
<dbReference type="Proteomes" id="UP001209540">
    <property type="component" value="Unassembled WGS sequence"/>
</dbReference>
<proteinExistence type="predicted"/>
<feature type="compositionally biased region" description="Acidic residues" evidence="1">
    <location>
        <begin position="270"/>
        <end position="311"/>
    </location>
</feature>
<evidence type="ECO:0000313" key="2">
    <source>
        <dbReference type="EMBL" id="KAI9270581.1"/>
    </source>
</evidence>
<feature type="compositionally biased region" description="Low complexity" evidence="1">
    <location>
        <begin position="130"/>
        <end position="142"/>
    </location>
</feature>
<feature type="compositionally biased region" description="Basic residues" evidence="1">
    <location>
        <begin position="143"/>
        <end position="152"/>
    </location>
</feature>
<evidence type="ECO:0000313" key="3">
    <source>
        <dbReference type="Proteomes" id="UP001209540"/>
    </source>
</evidence>
<keyword evidence="3" id="KW-1185">Reference proteome</keyword>
<dbReference type="PANTHER" id="PTHR38701">
    <property type="entry name" value="CHROMOSOME 8, WHOLE GENOME SHOTGUN SEQUENCE"/>
    <property type="match status" value="1"/>
</dbReference>
<reference evidence="2" key="2">
    <citation type="submission" date="2023-02" db="EMBL/GenBank/DDBJ databases">
        <authorList>
            <consortium name="DOE Joint Genome Institute"/>
            <person name="Mondo S.J."/>
            <person name="Chang Y."/>
            <person name="Wang Y."/>
            <person name="Ahrendt S."/>
            <person name="Andreopoulos W."/>
            <person name="Barry K."/>
            <person name="Beard J."/>
            <person name="Benny G.L."/>
            <person name="Blankenship S."/>
            <person name="Bonito G."/>
            <person name="Cuomo C."/>
            <person name="Desiro A."/>
            <person name="Gervers K.A."/>
            <person name="Hundley H."/>
            <person name="Kuo A."/>
            <person name="LaButti K."/>
            <person name="Lang B.F."/>
            <person name="Lipzen A."/>
            <person name="O'Donnell K."/>
            <person name="Pangilinan J."/>
            <person name="Reynolds N."/>
            <person name="Sandor L."/>
            <person name="Smith M.W."/>
            <person name="Tsang A."/>
            <person name="Grigoriev I.V."/>
            <person name="Stajich J.E."/>
            <person name="Spatafora J.W."/>
        </authorList>
    </citation>
    <scope>NUCLEOTIDE SEQUENCE</scope>
    <source>
        <strain evidence="2">RSA 2281</strain>
    </source>
</reference>
<dbReference type="EMBL" id="JAIXMP010000007">
    <property type="protein sequence ID" value="KAI9270581.1"/>
    <property type="molecule type" value="Genomic_DNA"/>
</dbReference>
<feature type="compositionally biased region" description="Low complexity" evidence="1">
    <location>
        <begin position="169"/>
        <end position="199"/>
    </location>
</feature>
<evidence type="ECO:0000256" key="1">
    <source>
        <dbReference type="SAM" id="MobiDB-lite"/>
    </source>
</evidence>
<accession>A0AAD5KFQ5</accession>
<feature type="compositionally biased region" description="Low complexity" evidence="1">
    <location>
        <begin position="30"/>
        <end position="64"/>
    </location>
</feature>
<gene>
    <name evidence="2" type="ORF">BDA99DRAFT_324123</name>
</gene>
<dbReference type="PANTHER" id="PTHR38701:SF1">
    <property type="entry name" value="UP-REGULATED DURING SEPTATION PROTEIN 1 DOMAIN-CONTAINING PROTEIN"/>
    <property type="match status" value="1"/>
</dbReference>